<dbReference type="GO" id="GO:0042907">
    <property type="term" value="F:xanthine transmembrane transporter activity"/>
    <property type="evidence" value="ECO:0007669"/>
    <property type="project" value="TreeGrafter"/>
</dbReference>
<keyword evidence="5 8" id="KW-0812">Transmembrane</keyword>
<keyword evidence="3" id="KW-0813">Transport</keyword>
<evidence type="ECO:0000256" key="6">
    <source>
        <dbReference type="ARBA" id="ARBA00022989"/>
    </source>
</evidence>
<dbReference type="NCBIfam" id="NF007995">
    <property type="entry name" value="PRK10720.1"/>
    <property type="match status" value="1"/>
</dbReference>
<proteinExistence type="inferred from homology"/>
<evidence type="ECO:0000256" key="3">
    <source>
        <dbReference type="ARBA" id="ARBA00022448"/>
    </source>
</evidence>
<feature type="transmembrane region" description="Helical" evidence="8">
    <location>
        <begin position="46"/>
        <end position="61"/>
    </location>
</feature>
<evidence type="ECO:0000256" key="2">
    <source>
        <dbReference type="ARBA" id="ARBA00008821"/>
    </source>
</evidence>
<comment type="caution">
    <text evidence="9">The sequence shown here is derived from an EMBL/GenBank/DDBJ whole genome shotgun (WGS) entry which is preliminary data.</text>
</comment>
<feature type="transmembrane region" description="Helical" evidence="8">
    <location>
        <begin position="128"/>
        <end position="147"/>
    </location>
</feature>
<dbReference type="RefSeq" id="WP_176066844.1">
    <property type="nucleotide sequence ID" value="NZ_BJTG01000007.1"/>
</dbReference>
<comment type="similarity">
    <text evidence="2">Belongs to the nucleobase:cation symporter-2 (NCS2) (TC 2.A.40) family.</text>
</comment>
<feature type="transmembrane region" description="Helical" evidence="8">
    <location>
        <begin position="374"/>
        <end position="392"/>
    </location>
</feature>
<evidence type="ECO:0000256" key="8">
    <source>
        <dbReference type="SAM" id="Phobius"/>
    </source>
</evidence>
<evidence type="ECO:0000256" key="1">
    <source>
        <dbReference type="ARBA" id="ARBA00004651"/>
    </source>
</evidence>
<dbReference type="Proteomes" id="UP000503640">
    <property type="component" value="Unassembled WGS sequence"/>
</dbReference>
<dbReference type="EMBL" id="BJTG01000007">
    <property type="protein sequence ID" value="GEJ58370.1"/>
    <property type="molecule type" value="Genomic_DNA"/>
</dbReference>
<name>A0A7I9VQG9_9BACT</name>
<dbReference type="PROSITE" id="PS01116">
    <property type="entry name" value="XANTH_URACIL_PERMASE"/>
    <property type="match status" value="1"/>
</dbReference>
<organism evidence="9 10">
    <name type="scientific">Anaeromyxobacter diazotrophicus</name>
    <dbReference type="NCBI Taxonomy" id="2590199"/>
    <lineage>
        <taxon>Bacteria</taxon>
        <taxon>Pseudomonadati</taxon>
        <taxon>Myxococcota</taxon>
        <taxon>Myxococcia</taxon>
        <taxon>Myxococcales</taxon>
        <taxon>Cystobacterineae</taxon>
        <taxon>Anaeromyxobacteraceae</taxon>
        <taxon>Anaeromyxobacter</taxon>
    </lineage>
</organism>
<dbReference type="InterPro" id="IPR006042">
    <property type="entry name" value="Xan_ur_permease"/>
</dbReference>
<keyword evidence="7 8" id="KW-0472">Membrane</keyword>
<feature type="transmembrane region" description="Helical" evidence="8">
    <location>
        <begin position="333"/>
        <end position="353"/>
    </location>
</feature>
<feature type="transmembrane region" description="Helical" evidence="8">
    <location>
        <begin position="227"/>
        <end position="247"/>
    </location>
</feature>
<gene>
    <name evidence="9" type="primary">pyrP</name>
    <name evidence="9" type="ORF">AMYX_31110</name>
</gene>
<dbReference type="NCBIfam" id="TIGR00801">
    <property type="entry name" value="ncs2"/>
    <property type="match status" value="1"/>
</dbReference>
<protein>
    <submittedName>
        <fullName evidence="9">Uracil permease</fullName>
    </submittedName>
</protein>
<keyword evidence="4" id="KW-1003">Cell membrane</keyword>
<evidence type="ECO:0000313" key="9">
    <source>
        <dbReference type="EMBL" id="GEJ58370.1"/>
    </source>
</evidence>
<keyword evidence="6 8" id="KW-1133">Transmembrane helix</keyword>
<comment type="subcellular location">
    <subcellularLocation>
        <location evidence="1">Cell membrane</location>
        <topology evidence="1">Multi-pass membrane protein</topology>
    </subcellularLocation>
</comment>
<evidence type="ECO:0000256" key="7">
    <source>
        <dbReference type="ARBA" id="ARBA00023136"/>
    </source>
</evidence>
<feature type="transmembrane region" description="Helical" evidence="8">
    <location>
        <begin position="21"/>
        <end position="40"/>
    </location>
</feature>
<dbReference type="AlphaFoldDB" id="A0A7I9VQG9"/>
<feature type="transmembrane region" description="Helical" evidence="8">
    <location>
        <begin position="98"/>
        <end position="121"/>
    </location>
</feature>
<evidence type="ECO:0000256" key="5">
    <source>
        <dbReference type="ARBA" id="ARBA00022692"/>
    </source>
</evidence>
<feature type="transmembrane region" description="Helical" evidence="8">
    <location>
        <begin position="187"/>
        <end position="207"/>
    </location>
</feature>
<dbReference type="PANTHER" id="PTHR42810">
    <property type="entry name" value="PURINE PERMEASE C1399.01C-RELATED"/>
    <property type="match status" value="1"/>
</dbReference>
<dbReference type="Pfam" id="PF00860">
    <property type="entry name" value="Xan_ur_permease"/>
    <property type="match status" value="1"/>
</dbReference>
<sequence>MSQPRTVDVGERLPLLQSIPLSLQHLFAMFGATVLVPYLVGLDTSVTLFSSGVGTLLYIFITKGKIPAYLGSSFAFIGALTVLLGVKPGQLADASHIAVAMGGCVVVGLIYIAVAAVIARFGTRWIDLLLPPVVIGSVVVVIGLGLARVAVDMATGAAVGGYSASSFAVALIALAIAICAATFLRGFLGVIPILIGIAGGYAVALAMGKVDFSPVAGAQAFAVPQFVLPRLTWGAVLALGPISLVVITEHIGHLIVTNRVCNRDFFKEPGLHRSLAGDGVATAVAGMIGGPPNTTYGENIGVMAITRVFSVWVIGGAAVLAIVMSFIPKIGMLIHTIPVPVMGGICILLFGIIGSQGVRMLVEAGIDFSQKRNLIIASVILVIGIGGAHVQLGGVEFSEMPLATYVGILLNLVLPRSKELEGNGEGNGLPAAALDAPDV</sequence>
<reference evidence="10" key="1">
    <citation type="journal article" date="2020" name="Appl. Environ. Microbiol.">
        <title>Diazotrophic Anaeromyxobacter Isolates from Soils.</title>
        <authorList>
            <person name="Masuda Y."/>
            <person name="Yamanaka H."/>
            <person name="Xu Z.X."/>
            <person name="Shiratori Y."/>
            <person name="Aono T."/>
            <person name="Amachi S."/>
            <person name="Senoo K."/>
            <person name="Itoh H."/>
        </authorList>
    </citation>
    <scope>NUCLEOTIDE SEQUENCE [LARGE SCALE GENOMIC DNA]</scope>
    <source>
        <strain evidence="10">R267</strain>
    </source>
</reference>
<evidence type="ECO:0000256" key="4">
    <source>
        <dbReference type="ARBA" id="ARBA00022475"/>
    </source>
</evidence>
<feature type="transmembrane region" description="Helical" evidence="8">
    <location>
        <begin position="68"/>
        <end position="86"/>
    </location>
</feature>
<feature type="transmembrane region" description="Helical" evidence="8">
    <location>
        <begin position="308"/>
        <end position="327"/>
    </location>
</feature>
<evidence type="ECO:0000313" key="10">
    <source>
        <dbReference type="Proteomes" id="UP000503640"/>
    </source>
</evidence>
<accession>A0A7I9VQG9</accession>
<keyword evidence="10" id="KW-1185">Reference proteome</keyword>
<dbReference type="InterPro" id="IPR006043">
    <property type="entry name" value="NCS2"/>
</dbReference>
<dbReference type="PANTHER" id="PTHR42810:SF4">
    <property type="entry name" value="URIC ACID TRANSPORTER UACT"/>
    <property type="match status" value="1"/>
</dbReference>
<dbReference type="GO" id="GO:0005886">
    <property type="term" value="C:plasma membrane"/>
    <property type="evidence" value="ECO:0007669"/>
    <property type="project" value="UniProtKB-SubCell"/>
</dbReference>
<feature type="transmembrane region" description="Helical" evidence="8">
    <location>
        <begin position="159"/>
        <end position="180"/>
    </location>
</feature>